<comment type="caution">
    <text evidence="1">The sequence shown here is derived from an EMBL/GenBank/DDBJ whole genome shotgun (WGS) entry which is preliminary data.</text>
</comment>
<accession>A0AA40FRP1</accession>
<dbReference type="Proteomes" id="UP001177670">
    <property type="component" value="Unassembled WGS sequence"/>
</dbReference>
<reference evidence="1" key="1">
    <citation type="submission" date="2021-10" db="EMBL/GenBank/DDBJ databases">
        <title>Melipona bicolor Genome sequencing and assembly.</title>
        <authorList>
            <person name="Araujo N.S."/>
            <person name="Arias M.C."/>
        </authorList>
    </citation>
    <scope>NUCLEOTIDE SEQUENCE</scope>
    <source>
        <strain evidence="1">USP_2M_L1-L4_2017</strain>
        <tissue evidence="1">Whole body</tissue>
    </source>
</reference>
<organism evidence="1 2">
    <name type="scientific">Melipona bicolor</name>
    <dbReference type="NCBI Taxonomy" id="60889"/>
    <lineage>
        <taxon>Eukaryota</taxon>
        <taxon>Metazoa</taxon>
        <taxon>Ecdysozoa</taxon>
        <taxon>Arthropoda</taxon>
        <taxon>Hexapoda</taxon>
        <taxon>Insecta</taxon>
        <taxon>Pterygota</taxon>
        <taxon>Neoptera</taxon>
        <taxon>Endopterygota</taxon>
        <taxon>Hymenoptera</taxon>
        <taxon>Apocrita</taxon>
        <taxon>Aculeata</taxon>
        <taxon>Apoidea</taxon>
        <taxon>Anthophila</taxon>
        <taxon>Apidae</taxon>
        <taxon>Melipona</taxon>
    </lineage>
</organism>
<evidence type="ECO:0000313" key="2">
    <source>
        <dbReference type="Proteomes" id="UP001177670"/>
    </source>
</evidence>
<evidence type="ECO:0000313" key="1">
    <source>
        <dbReference type="EMBL" id="KAK1123734.1"/>
    </source>
</evidence>
<gene>
    <name evidence="1" type="ORF">K0M31_008431</name>
</gene>
<protein>
    <submittedName>
        <fullName evidence="1">Uncharacterized protein</fullName>
    </submittedName>
</protein>
<sequence>MPYPTPVWQELENMYTLFVWRTRGLVRRANTQQRNPAKTTQQQEIWQSGYCNCAAGFS</sequence>
<dbReference type="EMBL" id="JAHYIQ010000020">
    <property type="protein sequence ID" value="KAK1123734.1"/>
    <property type="molecule type" value="Genomic_DNA"/>
</dbReference>
<proteinExistence type="predicted"/>
<name>A0AA40FRP1_9HYME</name>
<keyword evidence="2" id="KW-1185">Reference proteome</keyword>
<dbReference type="AlphaFoldDB" id="A0AA40FRP1"/>